<organism evidence="1 2">
    <name type="scientific">Kitasatospora nipponensis</name>
    <dbReference type="NCBI Taxonomy" id="258049"/>
    <lineage>
        <taxon>Bacteria</taxon>
        <taxon>Bacillati</taxon>
        <taxon>Actinomycetota</taxon>
        <taxon>Actinomycetes</taxon>
        <taxon>Kitasatosporales</taxon>
        <taxon>Streptomycetaceae</taxon>
        <taxon>Kitasatospora</taxon>
    </lineage>
</organism>
<dbReference type="EMBL" id="BAAALF010000037">
    <property type="protein sequence ID" value="GAA1235573.1"/>
    <property type="molecule type" value="Genomic_DNA"/>
</dbReference>
<comment type="caution">
    <text evidence="1">The sequence shown here is derived from an EMBL/GenBank/DDBJ whole genome shotgun (WGS) entry which is preliminary data.</text>
</comment>
<proteinExistence type="predicted"/>
<accession>A0ABN1W4Q3</accession>
<evidence type="ECO:0000313" key="1">
    <source>
        <dbReference type="EMBL" id="GAA1235573.1"/>
    </source>
</evidence>
<gene>
    <name evidence="1" type="ORF">GCM10009665_27210</name>
</gene>
<protein>
    <submittedName>
        <fullName evidence="1">Uncharacterized protein</fullName>
    </submittedName>
</protein>
<sequence>MVDAEGEGRMTLVPPSRGQVQQRVADWELFEPAVAPVMARRPDGEPAVNPEAAYDRAAVARRS</sequence>
<keyword evidence="2" id="KW-1185">Reference proteome</keyword>
<dbReference type="InterPro" id="IPR029063">
    <property type="entry name" value="SAM-dependent_MTases_sf"/>
</dbReference>
<dbReference type="Gene3D" id="3.40.50.150">
    <property type="entry name" value="Vaccinia Virus protein VP39"/>
    <property type="match status" value="1"/>
</dbReference>
<evidence type="ECO:0000313" key="2">
    <source>
        <dbReference type="Proteomes" id="UP001500037"/>
    </source>
</evidence>
<name>A0ABN1W4Q3_9ACTN</name>
<reference evidence="1 2" key="1">
    <citation type="journal article" date="2019" name="Int. J. Syst. Evol. Microbiol.">
        <title>The Global Catalogue of Microorganisms (GCM) 10K type strain sequencing project: providing services to taxonomists for standard genome sequencing and annotation.</title>
        <authorList>
            <consortium name="The Broad Institute Genomics Platform"/>
            <consortium name="The Broad Institute Genome Sequencing Center for Infectious Disease"/>
            <person name="Wu L."/>
            <person name="Ma J."/>
        </authorList>
    </citation>
    <scope>NUCLEOTIDE SEQUENCE [LARGE SCALE GENOMIC DNA]</scope>
    <source>
        <strain evidence="1 2">JCM 13004</strain>
    </source>
</reference>
<dbReference type="Proteomes" id="UP001500037">
    <property type="component" value="Unassembled WGS sequence"/>
</dbReference>